<dbReference type="AlphaFoldDB" id="A0A0D3ICL1"/>
<dbReference type="EnsemblProtists" id="EOD08996">
    <property type="protein sequence ID" value="EOD08996"/>
    <property type="gene ID" value="EMIHUDRAFT_216799"/>
</dbReference>
<accession>A0A0D3ICL1</accession>
<dbReference type="HOGENOM" id="CLU_984952_0_0_1"/>
<keyword evidence="3" id="KW-1185">Reference proteome</keyword>
<protein>
    <submittedName>
        <fullName evidence="2">Uncharacterized protein</fullName>
    </submittedName>
</protein>
<evidence type="ECO:0000313" key="3">
    <source>
        <dbReference type="Proteomes" id="UP000013827"/>
    </source>
</evidence>
<dbReference type="PaxDb" id="2903-EOD08996"/>
<sequence length="283" mass="31028">MGTDAAQHCAVLDAIRSTAAAAEAGAAAYASSATSNELEEKLRSRTKELASEQRSASAVKRVLASAQDELAAAQELRRSDCDNLRTAQQAAKRNIKAAERMADEAKHAARAECEWRLGEMRAKVQAELREQLDPLQISMEAEARRADAAEAERSRLHNKMEGITHTRQLRINPGIPAKVQVYPKNTWTRPTYAAHAYSQGQCATCGAHRLLKYPHRTMCCRYACQNAAAAQRRARLADGGADDAVVPAFCYKIKAVLGKRFCDPDQLIAKKRRNKLAAADKAL</sequence>
<dbReference type="Proteomes" id="UP000013827">
    <property type="component" value="Unassembled WGS sequence"/>
</dbReference>
<organism evidence="2 3">
    <name type="scientific">Emiliania huxleyi (strain CCMP1516)</name>
    <dbReference type="NCBI Taxonomy" id="280463"/>
    <lineage>
        <taxon>Eukaryota</taxon>
        <taxon>Haptista</taxon>
        <taxon>Haptophyta</taxon>
        <taxon>Prymnesiophyceae</taxon>
        <taxon>Isochrysidales</taxon>
        <taxon>Noelaerhabdaceae</taxon>
        <taxon>Emiliania</taxon>
    </lineage>
</organism>
<dbReference type="RefSeq" id="XP_005761425.1">
    <property type="nucleotide sequence ID" value="XM_005761368.1"/>
</dbReference>
<keyword evidence="1" id="KW-0175">Coiled coil</keyword>
<reference evidence="2" key="2">
    <citation type="submission" date="2024-10" db="UniProtKB">
        <authorList>
            <consortium name="EnsemblProtists"/>
        </authorList>
    </citation>
    <scope>IDENTIFICATION</scope>
</reference>
<evidence type="ECO:0000256" key="1">
    <source>
        <dbReference type="SAM" id="Coils"/>
    </source>
</evidence>
<feature type="coiled-coil region" evidence="1">
    <location>
        <begin position="35"/>
        <end position="108"/>
    </location>
</feature>
<reference evidence="3" key="1">
    <citation type="journal article" date="2013" name="Nature">
        <title>Pan genome of the phytoplankton Emiliania underpins its global distribution.</title>
        <authorList>
            <person name="Read B.A."/>
            <person name="Kegel J."/>
            <person name="Klute M.J."/>
            <person name="Kuo A."/>
            <person name="Lefebvre S.C."/>
            <person name="Maumus F."/>
            <person name="Mayer C."/>
            <person name="Miller J."/>
            <person name="Monier A."/>
            <person name="Salamov A."/>
            <person name="Young J."/>
            <person name="Aguilar M."/>
            <person name="Claverie J.M."/>
            <person name="Frickenhaus S."/>
            <person name="Gonzalez K."/>
            <person name="Herman E.K."/>
            <person name="Lin Y.C."/>
            <person name="Napier J."/>
            <person name="Ogata H."/>
            <person name="Sarno A.F."/>
            <person name="Shmutz J."/>
            <person name="Schroeder D."/>
            <person name="de Vargas C."/>
            <person name="Verret F."/>
            <person name="von Dassow P."/>
            <person name="Valentin K."/>
            <person name="Van de Peer Y."/>
            <person name="Wheeler G."/>
            <person name="Dacks J.B."/>
            <person name="Delwiche C.F."/>
            <person name="Dyhrman S.T."/>
            <person name="Glockner G."/>
            <person name="John U."/>
            <person name="Richards T."/>
            <person name="Worden A.Z."/>
            <person name="Zhang X."/>
            <person name="Grigoriev I.V."/>
            <person name="Allen A.E."/>
            <person name="Bidle K."/>
            <person name="Borodovsky M."/>
            <person name="Bowler C."/>
            <person name="Brownlee C."/>
            <person name="Cock J.M."/>
            <person name="Elias M."/>
            <person name="Gladyshev V.N."/>
            <person name="Groth M."/>
            <person name="Guda C."/>
            <person name="Hadaegh A."/>
            <person name="Iglesias-Rodriguez M.D."/>
            <person name="Jenkins J."/>
            <person name="Jones B.M."/>
            <person name="Lawson T."/>
            <person name="Leese F."/>
            <person name="Lindquist E."/>
            <person name="Lobanov A."/>
            <person name="Lomsadze A."/>
            <person name="Malik S.B."/>
            <person name="Marsh M.E."/>
            <person name="Mackinder L."/>
            <person name="Mock T."/>
            <person name="Mueller-Roeber B."/>
            <person name="Pagarete A."/>
            <person name="Parker M."/>
            <person name="Probert I."/>
            <person name="Quesneville H."/>
            <person name="Raines C."/>
            <person name="Rensing S.A."/>
            <person name="Riano-Pachon D.M."/>
            <person name="Richier S."/>
            <person name="Rokitta S."/>
            <person name="Shiraiwa Y."/>
            <person name="Soanes D.M."/>
            <person name="van der Giezen M."/>
            <person name="Wahlund T.M."/>
            <person name="Williams B."/>
            <person name="Wilson W."/>
            <person name="Wolfe G."/>
            <person name="Wurch L.L."/>
        </authorList>
    </citation>
    <scope>NUCLEOTIDE SEQUENCE</scope>
</reference>
<dbReference type="KEGG" id="ehx:EMIHUDRAFT_216799"/>
<evidence type="ECO:0000313" key="2">
    <source>
        <dbReference type="EnsemblProtists" id="EOD08996"/>
    </source>
</evidence>
<name>A0A0D3ICL1_EMIH1</name>
<proteinExistence type="predicted"/>
<dbReference type="GeneID" id="17255243"/>